<dbReference type="InterPro" id="IPR028082">
    <property type="entry name" value="Peripla_BP_I"/>
</dbReference>
<keyword evidence="6" id="KW-0297">G-protein coupled receptor</keyword>
<feature type="region of interest" description="Disordered" evidence="11">
    <location>
        <begin position="1232"/>
        <end position="1267"/>
    </location>
</feature>
<dbReference type="SUPFAM" id="SSF53822">
    <property type="entry name" value="Periplasmic binding protein-like I"/>
    <property type="match status" value="1"/>
</dbReference>
<dbReference type="Gene3D" id="2.10.50.30">
    <property type="entry name" value="GPCR, family 3, nine cysteines domain"/>
    <property type="match status" value="1"/>
</dbReference>
<feature type="region of interest" description="Disordered" evidence="11">
    <location>
        <begin position="255"/>
        <end position="282"/>
    </location>
</feature>
<dbReference type="InterPro" id="IPR017978">
    <property type="entry name" value="GPCR_3_C"/>
</dbReference>
<dbReference type="Pfam" id="PF00003">
    <property type="entry name" value="7tm_3"/>
    <property type="match status" value="1"/>
</dbReference>
<dbReference type="InterPro" id="IPR000337">
    <property type="entry name" value="GPCR_3"/>
</dbReference>
<evidence type="ECO:0000256" key="3">
    <source>
        <dbReference type="ARBA" id="ARBA00022475"/>
    </source>
</evidence>
<keyword evidence="10" id="KW-0807">Transducer</keyword>
<dbReference type="InterPro" id="IPR050726">
    <property type="entry name" value="mGluR"/>
</dbReference>
<feature type="transmembrane region" description="Helical" evidence="12">
    <location>
        <begin position="737"/>
        <end position="757"/>
    </location>
</feature>
<keyword evidence="8" id="KW-0675">Receptor</keyword>
<dbReference type="PROSITE" id="PS00981">
    <property type="entry name" value="G_PROTEIN_RECEP_F3_3"/>
    <property type="match status" value="1"/>
</dbReference>
<dbReference type="Proteomes" id="UP000076420">
    <property type="component" value="Unassembled WGS sequence"/>
</dbReference>
<evidence type="ECO:0000256" key="4">
    <source>
        <dbReference type="ARBA" id="ARBA00022692"/>
    </source>
</evidence>
<dbReference type="InterPro" id="IPR038550">
    <property type="entry name" value="GPCR_3_9-Cys_sf"/>
</dbReference>
<feature type="transmembrane region" description="Helical" evidence="12">
    <location>
        <begin position="769"/>
        <end position="790"/>
    </location>
</feature>
<dbReference type="FunFam" id="2.10.50.30:FF:000001">
    <property type="entry name" value="metabotropic glutamate receptor 1"/>
    <property type="match status" value="1"/>
</dbReference>
<dbReference type="OrthoDB" id="425344at2759"/>
<dbReference type="STRING" id="6526.A0A2C9KF91"/>
<feature type="transmembrane region" description="Helical" evidence="12">
    <location>
        <begin position="839"/>
        <end position="866"/>
    </location>
</feature>
<proteinExistence type="inferred from homology"/>
<feature type="transmembrane region" description="Helical" evidence="12">
    <location>
        <begin position="890"/>
        <end position="911"/>
    </location>
</feature>
<evidence type="ECO:0000256" key="10">
    <source>
        <dbReference type="ARBA" id="ARBA00023224"/>
    </source>
</evidence>
<feature type="compositionally biased region" description="Acidic residues" evidence="11">
    <location>
        <begin position="1480"/>
        <end position="1491"/>
    </location>
</feature>
<feature type="region of interest" description="Disordered" evidence="11">
    <location>
        <begin position="1133"/>
        <end position="1156"/>
    </location>
</feature>
<feature type="transmembrane region" description="Helical" evidence="12">
    <location>
        <begin position="802"/>
        <end position="818"/>
    </location>
</feature>
<gene>
    <name evidence="14" type="primary">106077013</name>
</gene>
<dbReference type="GO" id="GO:0004930">
    <property type="term" value="F:G protein-coupled receptor activity"/>
    <property type="evidence" value="ECO:0007669"/>
    <property type="project" value="UniProtKB-KW"/>
</dbReference>
<evidence type="ECO:0000256" key="12">
    <source>
        <dbReference type="SAM" id="Phobius"/>
    </source>
</evidence>
<evidence type="ECO:0000256" key="11">
    <source>
        <dbReference type="SAM" id="MobiDB-lite"/>
    </source>
</evidence>
<feature type="region of interest" description="Disordered" evidence="11">
    <location>
        <begin position="1377"/>
        <end position="1521"/>
    </location>
</feature>
<comment type="similarity">
    <text evidence="2">Belongs to the G-protein coupled receptor 3 family.</text>
</comment>
<dbReference type="InterPro" id="IPR017979">
    <property type="entry name" value="GPCR_3_CS"/>
</dbReference>
<dbReference type="Gene3D" id="3.40.50.2300">
    <property type="match status" value="2"/>
</dbReference>
<sequence>MSAAIAADVDVEMISAIRIAAWLAVLLLGRSPANSHSPAETAGTLLENVTSALKLGSENAKSFHDSVRSEHLDAKEEDARNENAAFKKPRSDEGLFVFETSERKQKENAKDVIKDLRPNSFEDQDETLSELRLKVIEGLRWKRSSQPQKLIIETREHRRKINNLRARKEGDAIIGAMFPLHRKPNENTRQCGDIWEHYGIHRLEAFIMTIEKINNDSSLLPNIKLGWDIRDSCWNSAIALENSIDFIQDYITSSTRKKDESPPGSALNGSNVNGTQPSHCSTSRHFKPIIGLIGPGSSDTTMQVQNLLQIFEIPQIGYSATVNSLSEKSQYQYFMRVVPPDKYQAQAMLEFIRYFKWTYILTVHTADSTYGYKGMDQFKTFAKEKGVCIAEDVSVANTDNNDAYDRALEKLLKFNNATVVVCFCEGATMNNLFRATKRNNVVGRFVFIGSDGWGNRPDVVDQLESAAAGSVSFMFYSPPLPDFDPHYASLTAHNPRNPWFREFWEFKFNCSLNTPDSEYYAKNCTGNESLAGTKQDSKLGFVANAVLTMAHALHSMHRDLCPGHTGLCPAMEPINGSLYWQYLLNVSFLGYNQEEIRFTAQGDPPGRYAIVNFQKVVKEDGNISYEYVPIGDWKNETLTINESRIQWPAYVNGTARDVIKSNCSYPCAEREVMKLNGHGQNCCWICATCQENEIMLDNKTKCAACRLGTRPDLNKTECEDIPVDFINWGKTEAITCMSLACLGICFTLWIFVIFLRYKDTPIVKASTRELSYIILVGICLAFSANFVIVAKPIREFCYLTRILPGLSFSLMYGALVTRTNRIARILEGSKRIMTKKPKFMSATAQVVITGIIIGIECTVITAMLVLQPADIKIDYLSLTKARLVCNTSDLGIVVPLGFVLVLIIFCTIYAVKTRNLPENFNEAKFIGFSMYSTCIIWLGFFPIYFAGENKEITLSLSMSLSAIIALLLLFVPKVYVIIWVPEKNTRGAFTTSRDVRCHIGSKSMASGDSIDIKESSTCDNLYKSDKGHNKNWKQKSLDEKRLRCVDLWKRFVMQRSGGNNGDSGYTNHGVLPNLSSIARSSAFVNRDNSNDSTRTVSTPISSASLPDKERLAGKELRENPGVEAIRQSLARDFPIPGAGKRQLSLRPGSPAEKEKHRIHNVAVEDLSELLSNETLGSQTKPGKPRDFRKSLSSTCVSTCQKTKTAECQTGDELVQFMLPPLRKRCVSRNKLKRSGAVDDHAVPNSSPRYQKPHFGLSDPSSVQHPSRKSPLVICYTHDRQALSSLPDLDSPKSSSLLSSLNDGQLYRRRSHQHPLLNHEFDNCSERCCSNDNFPFQSASPRLVIPITRSHSNSRPMTPDSSDFSFLEGVEAFESSISPCYSERQHPPSNKLRRFPEPGISPSSRIGRGVSENNNVSEPSLLQDDSCSSVTASTASSSFTLPPFQTSTDSNHSNHSLGDIDSEEDVSSKRATPSSFYRDPNDEDEDFDDEDLANVHKTASMPLMGNNSRKTNGLDEISPVPSLEPLDQEENAVLEFQKYLQGHGVKLDVSTIQSSDL</sequence>
<dbReference type="VEuPathDB" id="VectorBase:BGLAX_041906"/>
<evidence type="ECO:0000256" key="8">
    <source>
        <dbReference type="ARBA" id="ARBA00023170"/>
    </source>
</evidence>
<evidence type="ECO:0000256" key="1">
    <source>
        <dbReference type="ARBA" id="ARBA00004651"/>
    </source>
</evidence>
<protein>
    <recommendedName>
        <fullName evidence="13">G-protein coupled receptors family 3 profile domain-containing protein</fullName>
    </recommendedName>
</protein>
<dbReference type="EnsemblMetazoa" id="BGLB018682-RB">
    <property type="protein sequence ID" value="BGLB018682-PB"/>
    <property type="gene ID" value="BGLB018682"/>
</dbReference>
<evidence type="ECO:0000256" key="7">
    <source>
        <dbReference type="ARBA" id="ARBA00023136"/>
    </source>
</evidence>
<evidence type="ECO:0000256" key="2">
    <source>
        <dbReference type="ARBA" id="ARBA00007242"/>
    </source>
</evidence>
<evidence type="ECO:0000256" key="5">
    <source>
        <dbReference type="ARBA" id="ARBA00022989"/>
    </source>
</evidence>
<keyword evidence="9" id="KW-0325">Glycoprotein</keyword>
<evidence type="ECO:0000256" key="9">
    <source>
        <dbReference type="ARBA" id="ARBA00023180"/>
    </source>
</evidence>
<evidence type="ECO:0000313" key="15">
    <source>
        <dbReference type="Proteomes" id="UP000076420"/>
    </source>
</evidence>
<dbReference type="GO" id="GO:0005886">
    <property type="term" value="C:plasma membrane"/>
    <property type="evidence" value="ECO:0007669"/>
    <property type="project" value="UniProtKB-SubCell"/>
</dbReference>
<feature type="region of interest" description="Disordered" evidence="11">
    <location>
        <begin position="1172"/>
        <end position="1191"/>
    </location>
</feature>
<keyword evidence="3" id="KW-1003">Cell membrane</keyword>
<dbReference type="VEuPathDB" id="VectorBase:BGLB018682"/>
<dbReference type="Pfam" id="PF01094">
    <property type="entry name" value="ANF_receptor"/>
    <property type="match status" value="1"/>
</dbReference>
<keyword evidence="7 12" id="KW-0472">Membrane</keyword>
<reference evidence="14" key="1">
    <citation type="submission" date="2020-05" db="UniProtKB">
        <authorList>
            <consortium name="EnsemblMetazoa"/>
        </authorList>
    </citation>
    <scope>IDENTIFICATION</scope>
    <source>
        <strain evidence="14">BB02</strain>
    </source>
</reference>
<feature type="transmembrane region" description="Helical" evidence="12">
    <location>
        <begin position="958"/>
        <end position="980"/>
    </location>
</feature>
<accession>A0A2C9KF91</accession>
<dbReference type="InterPro" id="IPR000162">
    <property type="entry name" value="GPCR_3_mtglu_rcpt"/>
</dbReference>
<keyword evidence="5 12" id="KW-1133">Transmembrane helix</keyword>
<feature type="transmembrane region" description="Helical" evidence="12">
    <location>
        <begin position="923"/>
        <end position="946"/>
    </location>
</feature>
<dbReference type="PROSITE" id="PS50259">
    <property type="entry name" value="G_PROTEIN_RECEP_F3_4"/>
    <property type="match status" value="1"/>
</dbReference>
<evidence type="ECO:0000256" key="6">
    <source>
        <dbReference type="ARBA" id="ARBA00023040"/>
    </source>
</evidence>
<keyword evidence="4 12" id="KW-0812">Transmembrane</keyword>
<dbReference type="PRINTS" id="PR00248">
    <property type="entry name" value="GPCRMGR"/>
</dbReference>
<dbReference type="InterPro" id="IPR001828">
    <property type="entry name" value="ANF_lig-bd_rcpt"/>
</dbReference>
<evidence type="ECO:0000313" key="14">
    <source>
        <dbReference type="EnsemblMetazoa" id="BGLB018682-PB"/>
    </source>
</evidence>
<dbReference type="KEGG" id="bgt:106077013"/>
<evidence type="ECO:0000259" key="13">
    <source>
        <dbReference type="PROSITE" id="PS50259"/>
    </source>
</evidence>
<name>A0A2C9KF91_BIOGL</name>
<feature type="domain" description="G-protein coupled receptors family 3 profile" evidence="13">
    <location>
        <begin position="732"/>
        <end position="993"/>
    </location>
</feature>
<feature type="compositionally biased region" description="Polar residues" evidence="11">
    <location>
        <begin position="267"/>
        <end position="281"/>
    </location>
</feature>
<feature type="compositionally biased region" description="Polar residues" evidence="11">
    <location>
        <begin position="1438"/>
        <end position="1455"/>
    </location>
</feature>
<comment type="subcellular location">
    <subcellularLocation>
        <location evidence="1">Cell membrane</location>
        <topology evidence="1">Multi-pass membrane protein</topology>
    </subcellularLocation>
</comment>
<feature type="compositionally biased region" description="Polar residues" evidence="11">
    <location>
        <begin position="1410"/>
        <end position="1424"/>
    </location>
</feature>
<dbReference type="PANTHER" id="PTHR24060">
    <property type="entry name" value="METABOTROPIC GLUTAMATE RECEPTOR"/>
    <property type="match status" value="1"/>
</dbReference>
<organism evidence="14 15">
    <name type="scientific">Biomphalaria glabrata</name>
    <name type="common">Bloodfluke planorb</name>
    <name type="synonym">Freshwater snail</name>
    <dbReference type="NCBI Taxonomy" id="6526"/>
    <lineage>
        <taxon>Eukaryota</taxon>
        <taxon>Metazoa</taxon>
        <taxon>Spiralia</taxon>
        <taxon>Lophotrochozoa</taxon>
        <taxon>Mollusca</taxon>
        <taxon>Gastropoda</taxon>
        <taxon>Heterobranchia</taxon>
        <taxon>Euthyneura</taxon>
        <taxon>Panpulmonata</taxon>
        <taxon>Hygrophila</taxon>
        <taxon>Lymnaeoidea</taxon>
        <taxon>Planorbidae</taxon>
        <taxon>Biomphalaria</taxon>
    </lineage>
</organism>
<feature type="compositionally biased region" description="Low complexity" evidence="11">
    <location>
        <begin position="1425"/>
        <end position="1437"/>
    </location>
</feature>
<dbReference type="FunFam" id="3.40.50.2300:FF:000145">
    <property type="entry name" value="Glutamate receptor, metabotropic"/>
    <property type="match status" value="1"/>
</dbReference>
<dbReference type="PRINTS" id="PR00593">
    <property type="entry name" value="MTABOTROPICR"/>
</dbReference>
<dbReference type="CDD" id="cd15285">
    <property type="entry name" value="7tmC_mGluR_group1"/>
    <property type="match status" value="1"/>
</dbReference>